<dbReference type="AlphaFoldDB" id="A0A2Z6NLT6"/>
<dbReference type="PANTHER" id="PTHR47074:SF48">
    <property type="entry name" value="POLYNUCLEOTIDYL TRANSFERASE, RIBONUCLEASE H-LIKE SUPERFAMILY PROTEIN"/>
    <property type="match status" value="1"/>
</dbReference>
<evidence type="ECO:0008006" key="3">
    <source>
        <dbReference type="Google" id="ProtNLM"/>
    </source>
</evidence>
<dbReference type="OrthoDB" id="1906820at2759"/>
<protein>
    <recommendedName>
        <fullName evidence="3">RNase H type-1 domain-containing protein</fullName>
    </recommendedName>
</protein>
<dbReference type="InterPro" id="IPR052929">
    <property type="entry name" value="RNase_H-like_EbsB-rel"/>
</dbReference>
<accession>A0A2Z6NLT6</accession>
<gene>
    <name evidence="1" type="ORF">TSUD_275620</name>
</gene>
<dbReference type="PANTHER" id="PTHR47074">
    <property type="entry name" value="BNAC02G40300D PROTEIN"/>
    <property type="match status" value="1"/>
</dbReference>
<keyword evidence="2" id="KW-1185">Reference proteome</keyword>
<dbReference type="Proteomes" id="UP000242715">
    <property type="component" value="Unassembled WGS sequence"/>
</dbReference>
<reference evidence="2" key="1">
    <citation type="journal article" date="2017" name="Front. Plant Sci.">
        <title>Climate Clever Clovers: New Paradigm to Reduce the Environmental Footprint of Ruminants by Breeding Low Methanogenic Forages Utilizing Haplotype Variation.</title>
        <authorList>
            <person name="Kaur P."/>
            <person name="Appels R."/>
            <person name="Bayer P.E."/>
            <person name="Keeble-Gagnere G."/>
            <person name="Wang J."/>
            <person name="Hirakawa H."/>
            <person name="Shirasawa K."/>
            <person name="Vercoe P."/>
            <person name="Stefanova K."/>
            <person name="Durmic Z."/>
            <person name="Nichols P."/>
            <person name="Revell C."/>
            <person name="Isobe S.N."/>
            <person name="Edwards D."/>
            <person name="Erskine W."/>
        </authorList>
    </citation>
    <scope>NUCLEOTIDE SEQUENCE [LARGE SCALE GENOMIC DNA]</scope>
    <source>
        <strain evidence="2">cv. Daliak</strain>
    </source>
</reference>
<name>A0A2Z6NLT6_TRISU</name>
<dbReference type="EMBL" id="DF973673">
    <property type="protein sequence ID" value="GAU37510.1"/>
    <property type="molecule type" value="Genomic_DNA"/>
</dbReference>
<proteinExistence type="predicted"/>
<organism evidence="1 2">
    <name type="scientific">Trifolium subterraneum</name>
    <name type="common">Subterranean clover</name>
    <dbReference type="NCBI Taxonomy" id="3900"/>
    <lineage>
        <taxon>Eukaryota</taxon>
        <taxon>Viridiplantae</taxon>
        <taxon>Streptophyta</taxon>
        <taxon>Embryophyta</taxon>
        <taxon>Tracheophyta</taxon>
        <taxon>Spermatophyta</taxon>
        <taxon>Magnoliopsida</taxon>
        <taxon>eudicotyledons</taxon>
        <taxon>Gunneridae</taxon>
        <taxon>Pentapetalae</taxon>
        <taxon>rosids</taxon>
        <taxon>fabids</taxon>
        <taxon>Fabales</taxon>
        <taxon>Fabaceae</taxon>
        <taxon>Papilionoideae</taxon>
        <taxon>50 kb inversion clade</taxon>
        <taxon>NPAAA clade</taxon>
        <taxon>Hologalegina</taxon>
        <taxon>IRL clade</taxon>
        <taxon>Trifolieae</taxon>
        <taxon>Trifolium</taxon>
    </lineage>
</organism>
<evidence type="ECO:0000313" key="2">
    <source>
        <dbReference type="Proteomes" id="UP000242715"/>
    </source>
</evidence>
<sequence length="156" mass="17904">MFKSVDKESREVIVAITYGIWHARNATIFQEKFFTPIDVYYIALAQLQEYQSLNFDLETPHRAIVIENRSNNISWSPPLRGTLKINVDAHLSSDGHWFAGLLIRRSDGSVVKAATRAHTRSEDVVLGEALGLNNGLDWIDWMCENKVVWNWMLKQS</sequence>
<evidence type="ECO:0000313" key="1">
    <source>
        <dbReference type="EMBL" id="GAU37510.1"/>
    </source>
</evidence>